<protein>
    <submittedName>
        <fullName evidence="2">Uncharacterized protein</fullName>
    </submittedName>
</protein>
<dbReference type="EMBL" id="JBEUWX010000002">
    <property type="protein sequence ID" value="MFA9949720.1"/>
    <property type="molecule type" value="Genomic_DNA"/>
</dbReference>
<name>A0ABV4UDL8_9RHOO</name>
<evidence type="ECO:0000313" key="3">
    <source>
        <dbReference type="Proteomes" id="UP001574673"/>
    </source>
</evidence>
<feature type="signal peptide" evidence="1">
    <location>
        <begin position="1"/>
        <end position="23"/>
    </location>
</feature>
<accession>A0ABV4UDL8</accession>
<proteinExistence type="predicted"/>
<sequence length="143" mass="15539">MKKQGLVWVASAAILTAPAALHAAPEMKRQHVQAVEMLDKATMYSKTPRFLGVTCRTAPVGEVAGLKQVKVGDTVSLGDFSIKVGVIEAVSFSEDLVAKDGRVLVRKDEVQCAVAANERALPYDQRRCDALWVFASRCRIVNP</sequence>
<gene>
    <name evidence="2" type="ORF">ABCS64_05150</name>
</gene>
<dbReference type="Proteomes" id="UP001574673">
    <property type="component" value="Unassembled WGS sequence"/>
</dbReference>
<keyword evidence="3" id="KW-1185">Reference proteome</keyword>
<comment type="caution">
    <text evidence="2">The sequence shown here is derived from an EMBL/GenBank/DDBJ whole genome shotgun (WGS) entry which is preliminary data.</text>
</comment>
<evidence type="ECO:0000313" key="2">
    <source>
        <dbReference type="EMBL" id="MFA9949720.1"/>
    </source>
</evidence>
<reference evidence="3" key="1">
    <citation type="submission" date="2024-06" db="EMBL/GenBank/DDBJ databases">
        <title>Radixoralia hellwigii gen. nov., sp nov., isolated from a root canal in the human oral cavity.</title>
        <authorList>
            <person name="Bartsch S."/>
            <person name="Wittmer A."/>
            <person name="Schulz A.-K."/>
            <person name="Neumann-Schaal M."/>
            <person name="Wolf J."/>
            <person name="Gronow S."/>
            <person name="Tennert C."/>
            <person name="Haecker G."/>
            <person name="Cieplik F."/>
            <person name="Al-Ahmad A."/>
        </authorList>
    </citation>
    <scope>NUCLEOTIDE SEQUENCE [LARGE SCALE GENOMIC DNA]</scope>
    <source>
        <strain evidence="3">Wk13</strain>
    </source>
</reference>
<evidence type="ECO:0000256" key="1">
    <source>
        <dbReference type="SAM" id="SignalP"/>
    </source>
</evidence>
<dbReference type="RefSeq" id="WP_418890830.1">
    <property type="nucleotide sequence ID" value="NZ_JBEUWX010000002.1"/>
</dbReference>
<keyword evidence="1" id="KW-0732">Signal</keyword>
<organism evidence="2 3">
    <name type="scientific">Dentiradicibacter hellwigii</name>
    <dbReference type="NCBI Taxonomy" id="3149053"/>
    <lineage>
        <taxon>Bacteria</taxon>
        <taxon>Pseudomonadati</taxon>
        <taxon>Pseudomonadota</taxon>
        <taxon>Betaproteobacteria</taxon>
        <taxon>Rhodocyclales</taxon>
        <taxon>Rhodocyclaceae</taxon>
        <taxon>Dentiradicibacter</taxon>
    </lineage>
</organism>
<feature type="chain" id="PRO_5045572104" evidence="1">
    <location>
        <begin position="24"/>
        <end position="143"/>
    </location>
</feature>